<feature type="compositionally biased region" description="Low complexity" evidence="1">
    <location>
        <begin position="55"/>
        <end position="70"/>
    </location>
</feature>
<evidence type="ECO:0000313" key="2">
    <source>
        <dbReference type="EMBL" id="KAL0334058.1"/>
    </source>
</evidence>
<feature type="region of interest" description="Disordered" evidence="1">
    <location>
        <begin position="37"/>
        <end position="85"/>
    </location>
</feature>
<accession>A0AAW2MU36</accession>
<evidence type="ECO:0000256" key="1">
    <source>
        <dbReference type="SAM" id="MobiDB-lite"/>
    </source>
</evidence>
<gene>
    <name evidence="2" type="ORF">Sangu_1562000</name>
</gene>
<reference evidence="2" key="1">
    <citation type="submission" date="2020-06" db="EMBL/GenBank/DDBJ databases">
        <authorList>
            <person name="Li T."/>
            <person name="Hu X."/>
            <person name="Zhang T."/>
            <person name="Song X."/>
            <person name="Zhang H."/>
            <person name="Dai N."/>
            <person name="Sheng W."/>
            <person name="Hou X."/>
            <person name="Wei L."/>
        </authorList>
    </citation>
    <scope>NUCLEOTIDE SEQUENCE</scope>
    <source>
        <strain evidence="2">G01</strain>
        <tissue evidence="2">Leaf</tissue>
    </source>
</reference>
<proteinExistence type="predicted"/>
<name>A0AAW2MU36_9LAMI</name>
<dbReference type="EMBL" id="JACGWK010000009">
    <property type="protein sequence ID" value="KAL0334058.1"/>
    <property type="molecule type" value="Genomic_DNA"/>
</dbReference>
<feature type="compositionally biased region" description="Basic and acidic residues" evidence="1">
    <location>
        <begin position="38"/>
        <end position="54"/>
    </location>
</feature>
<protein>
    <submittedName>
        <fullName evidence="2">Uncharacterized protein</fullName>
    </submittedName>
</protein>
<reference evidence="2" key="2">
    <citation type="journal article" date="2024" name="Plant">
        <title>Genomic evolution and insights into agronomic trait innovations of Sesamum species.</title>
        <authorList>
            <person name="Miao H."/>
            <person name="Wang L."/>
            <person name="Qu L."/>
            <person name="Liu H."/>
            <person name="Sun Y."/>
            <person name="Le M."/>
            <person name="Wang Q."/>
            <person name="Wei S."/>
            <person name="Zheng Y."/>
            <person name="Lin W."/>
            <person name="Duan Y."/>
            <person name="Cao H."/>
            <person name="Xiong S."/>
            <person name="Wang X."/>
            <person name="Wei L."/>
            <person name="Li C."/>
            <person name="Ma Q."/>
            <person name="Ju M."/>
            <person name="Zhao R."/>
            <person name="Li G."/>
            <person name="Mu C."/>
            <person name="Tian Q."/>
            <person name="Mei H."/>
            <person name="Zhang T."/>
            <person name="Gao T."/>
            <person name="Zhang H."/>
        </authorList>
    </citation>
    <scope>NUCLEOTIDE SEQUENCE</scope>
    <source>
        <strain evidence="2">G01</strain>
    </source>
</reference>
<comment type="caution">
    <text evidence="2">The sequence shown here is derived from an EMBL/GenBank/DDBJ whole genome shotgun (WGS) entry which is preliminary data.</text>
</comment>
<sequence length="85" mass="9144">MHGLEKSLHELINMLVQYETTIEKFAPLVLVGGVSTSKAKDKIVGREKKKKDETSSTVASTSSTPVTPLGRGKGKRKGSSVKDSE</sequence>
<dbReference type="AlphaFoldDB" id="A0AAW2MU36"/>
<organism evidence="2">
    <name type="scientific">Sesamum angustifolium</name>
    <dbReference type="NCBI Taxonomy" id="2727405"/>
    <lineage>
        <taxon>Eukaryota</taxon>
        <taxon>Viridiplantae</taxon>
        <taxon>Streptophyta</taxon>
        <taxon>Embryophyta</taxon>
        <taxon>Tracheophyta</taxon>
        <taxon>Spermatophyta</taxon>
        <taxon>Magnoliopsida</taxon>
        <taxon>eudicotyledons</taxon>
        <taxon>Gunneridae</taxon>
        <taxon>Pentapetalae</taxon>
        <taxon>asterids</taxon>
        <taxon>lamiids</taxon>
        <taxon>Lamiales</taxon>
        <taxon>Pedaliaceae</taxon>
        <taxon>Sesamum</taxon>
    </lineage>
</organism>